<dbReference type="RefSeq" id="WP_157478116.1">
    <property type="nucleotide sequence ID" value="NZ_CP046566.1"/>
</dbReference>
<evidence type="ECO:0000313" key="1">
    <source>
        <dbReference type="EMBL" id="QGW27904.1"/>
    </source>
</evidence>
<accession>A0A6I6G6Z0</accession>
<protein>
    <recommendedName>
        <fullName evidence="3">Cell surface protein SprA</fullName>
    </recommendedName>
</protein>
<name>A0A6I6G6Z0_9BACT</name>
<reference evidence="1 2" key="1">
    <citation type="submission" date="2019-11" db="EMBL/GenBank/DDBJ databases">
        <authorList>
            <person name="Im W.T."/>
        </authorList>
    </citation>
    <scope>NUCLEOTIDE SEQUENCE [LARGE SCALE GENOMIC DNA]</scope>
    <source>
        <strain evidence="1 2">SB-02</strain>
    </source>
</reference>
<dbReference type="Proteomes" id="UP000426027">
    <property type="component" value="Chromosome"/>
</dbReference>
<dbReference type="AlphaFoldDB" id="A0A6I6G6Z0"/>
<dbReference type="EMBL" id="CP046566">
    <property type="protein sequence ID" value="QGW27904.1"/>
    <property type="molecule type" value="Genomic_DNA"/>
</dbReference>
<proteinExistence type="predicted"/>
<evidence type="ECO:0008006" key="3">
    <source>
        <dbReference type="Google" id="ProtNLM"/>
    </source>
</evidence>
<dbReference type="KEGG" id="fls:GLV81_07140"/>
<evidence type="ECO:0000313" key="2">
    <source>
        <dbReference type="Proteomes" id="UP000426027"/>
    </source>
</evidence>
<keyword evidence="2" id="KW-1185">Reference proteome</keyword>
<gene>
    <name evidence="1" type="ORF">GLV81_07140</name>
</gene>
<organism evidence="1 2">
    <name type="scientific">Phnomibacter ginsenosidimutans</name>
    <dbReference type="NCBI Taxonomy" id="2676868"/>
    <lineage>
        <taxon>Bacteria</taxon>
        <taxon>Pseudomonadati</taxon>
        <taxon>Bacteroidota</taxon>
        <taxon>Chitinophagia</taxon>
        <taxon>Chitinophagales</taxon>
        <taxon>Chitinophagaceae</taxon>
        <taxon>Phnomibacter</taxon>
    </lineage>
</organism>
<sequence>MPKRKNTSNNQQGFGKLNYTGSFGRSLSFGNAQDAVVNSLFNLQVNGMLGDSIEIAAAITDNNIPIQPDGNTQQLNEFDRIWLQFKKRNWTLSLGDIDVRQQPTYFLSYFKRQQGIAFETTQRLGKQTSNTSFVSAAIAKGKFTRNVFNGQEGNQGPYRLRGANNELFFVILAGTERVFIDGVQLERGEDQDYVINYNTAEISFTPKQLISRDKRIQVEFEYADRNYLNSLLYAGNALKVGEKLEVNIGMYSNADAKNSPINQTLDNVQRQFLSNIGDSINQAFYPVAVRDSFDAAKVLYIKIDTTVAGQPYTFYRYQNIYDTAMYSLAFSEVGTGKGNYTLLLNGANGKVFQWVAPVNGVAQGNYEPVALLVTPKKQQLFTAGIKYSLGKNTKLLAEAGYSVTDINTFASKDKSNDGGLGIKLQLKDERTIQLGKSSKLLSTEARFEQVDENFRPLERLRSIEFLRDWGLPFDAGFAKEQLPGFTMTLINNKQHSIQYDYSGYKRGNAYSGNRHSIEHRLQQQGWVVNDVLRYTSFDGLGINGYFLRPSIAINKTFSKINALEIGAQYQLEHNQVKSSVTDTLQASSFSFTDWRVHVRSNQQQRNRWSLQWFRRSNQFALANGFVPQDVNDNFSIQVELTKSKQHQFRLNTGYRMLKVKTAGISNQQSDNTLLGRAEYLTQLAKGAITGNLLYEIGAGQEQQRDFSYIEVPAGRGEFAWIDYNSDAVPQLNEFELAQFQDQAKYIRIFTPTNRFVKAAYNTLNASIQLSPANVWRRDSSHLKRFLAKWNAQSSLQTTSKRKEDGGFPFNPFAGSISDTAIIMANTNIANTISFNRYSTSWGVDRRRFATAAKHCSRMVWK</sequence>